<reference evidence="1" key="1">
    <citation type="submission" date="2023-07" db="EMBL/GenBank/DDBJ databases">
        <title>Genomic Encyclopedia of Type Strains, Phase IV (KMG-IV): sequencing the most valuable type-strain genomes for metagenomic binning, comparative biology and taxonomic classification.</title>
        <authorList>
            <person name="Goeker M."/>
        </authorList>
    </citation>
    <scope>NUCLEOTIDE SEQUENCE</scope>
    <source>
        <strain evidence="1">DSM 26174</strain>
    </source>
</reference>
<keyword evidence="2" id="KW-1185">Reference proteome</keyword>
<dbReference type="Proteomes" id="UP001185092">
    <property type="component" value="Unassembled WGS sequence"/>
</dbReference>
<dbReference type="RefSeq" id="WP_309943021.1">
    <property type="nucleotide sequence ID" value="NZ_AP025307.1"/>
</dbReference>
<evidence type="ECO:0000313" key="2">
    <source>
        <dbReference type="Proteomes" id="UP001185092"/>
    </source>
</evidence>
<organism evidence="1 2">
    <name type="scientific">Aureibacter tunicatorum</name>
    <dbReference type="NCBI Taxonomy" id="866807"/>
    <lineage>
        <taxon>Bacteria</taxon>
        <taxon>Pseudomonadati</taxon>
        <taxon>Bacteroidota</taxon>
        <taxon>Cytophagia</taxon>
        <taxon>Cytophagales</taxon>
        <taxon>Persicobacteraceae</taxon>
        <taxon>Aureibacter</taxon>
    </lineage>
</organism>
<protein>
    <submittedName>
        <fullName evidence="1">Uncharacterized protein</fullName>
    </submittedName>
</protein>
<gene>
    <name evidence="1" type="ORF">HNQ88_004947</name>
</gene>
<dbReference type="AlphaFoldDB" id="A0AAE3XTT7"/>
<accession>A0AAE3XTT7</accession>
<name>A0AAE3XTT7_9BACT</name>
<comment type="caution">
    <text evidence="1">The sequence shown here is derived from an EMBL/GenBank/DDBJ whole genome shotgun (WGS) entry which is preliminary data.</text>
</comment>
<evidence type="ECO:0000313" key="1">
    <source>
        <dbReference type="EMBL" id="MDR6241860.1"/>
    </source>
</evidence>
<sequence>MEIINGIVNVDGTISSGKNFEVKAVKKGDRTTYEISLTNGDEIKDYAVVCQQGPASGGAPLTTGLRGINLLEVNSWTKGINPLLPAFNFIAVKLS</sequence>
<proteinExistence type="predicted"/>
<dbReference type="EMBL" id="JAVDQD010000012">
    <property type="protein sequence ID" value="MDR6241860.1"/>
    <property type="molecule type" value="Genomic_DNA"/>
</dbReference>